<dbReference type="PANTHER" id="PTHR34605">
    <property type="entry name" value="PHAGE_INTEGRASE DOMAIN-CONTAINING PROTEIN"/>
    <property type="match status" value="1"/>
</dbReference>
<reference evidence="2" key="1">
    <citation type="submission" date="2018-11" db="EMBL/GenBank/DDBJ databases">
        <authorList>
            <person name="Alioto T."/>
            <person name="Alioto T."/>
        </authorList>
    </citation>
    <scope>NUCLEOTIDE SEQUENCE</scope>
</reference>
<sequence>MVKTCRACQVVGPVPKQEPIKRTQLPDGPWQDLCADLMGPFPTDPLFFKENGNALDRDFVIRSLRHVLDICGYNSSLYNGHSFRIGASTSVGSVNIQDHLIKTLGRWRSDSYCRYIRISKDTIRKAQKS</sequence>
<dbReference type="InterPro" id="IPR011010">
    <property type="entry name" value="DNA_brk_join_enz"/>
</dbReference>
<comment type="caution">
    <text evidence="2">The sequence shown here is derived from an EMBL/GenBank/DDBJ whole genome shotgun (WGS) entry which is preliminary data.</text>
</comment>
<evidence type="ECO:0000256" key="1">
    <source>
        <dbReference type="ARBA" id="ARBA00023172"/>
    </source>
</evidence>
<dbReference type="EMBL" id="UYJE01006022">
    <property type="protein sequence ID" value="VDI42408.1"/>
    <property type="molecule type" value="Genomic_DNA"/>
</dbReference>
<evidence type="ECO:0000313" key="2">
    <source>
        <dbReference type="EMBL" id="VDI42408.1"/>
    </source>
</evidence>
<dbReference type="OrthoDB" id="10068687at2759"/>
<proteinExistence type="predicted"/>
<dbReference type="Proteomes" id="UP000596742">
    <property type="component" value="Unassembled WGS sequence"/>
</dbReference>
<evidence type="ECO:0008006" key="4">
    <source>
        <dbReference type="Google" id="ProtNLM"/>
    </source>
</evidence>
<dbReference type="Gene3D" id="1.10.443.10">
    <property type="entry name" value="Intergrase catalytic core"/>
    <property type="match status" value="1"/>
</dbReference>
<protein>
    <recommendedName>
        <fullName evidence="4">Tyr recombinase domain-containing protein</fullName>
    </recommendedName>
</protein>
<dbReference type="GO" id="GO:0006310">
    <property type="term" value="P:DNA recombination"/>
    <property type="evidence" value="ECO:0007669"/>
    <property type="project" value="UniProtKB-KW"/>
</dbReference>
<evidence type="ECO:0000313" key="3">
    <source>
        <dbReference type="Proteomes" id="UP000596742"/>
    </source>
</evidence>
<dbReference type="GO" id="GO:0015074">
    <property type="term" value="P:DNA integration"/>
    <property type="evidence" value="ECO:0007669"/>
    <property type="project" value="InterPro"/>
</dbReference>
<dbReference type="PANTHER" id="PTHR34605:SF3">
    <property type="entry name" value="P CELL-TYPE AGGLUTINATION PROTEIN MAP4-LIKE-RELATED"/>
    <property type="match status" value="1"/>
</dbReference>
<dbReference type="GO" id="GO:0003677">
    <property type="term" value="F:DNA binding"/>
    <property type="evidence" value="ECO:0007669"/>
    <property type="project" value="InterPro"/>
</dbReference>
<dbReference type="AlphaFoldDB" id="A0A8B6EZK6"/>
<keyword evidence="1" id="KW-0233">DNA recombination</keyword>
<accession>A0A8B6EZK6</accession>
<organism evidence="2 3">
    <name type="scientific">Mytilus galloprovincialis</name>
    <name type="common">Mediterranean mussel</name>
    <dbReference type="NCBI Taxonomy" id="29158"/>
    <lineage>
        <taxon>Eukaryota</taxon>
        <taxon>Metazoa</taxon>
        <taxon>Spiralia</taxon>
        <taxon>Lophotrochozoa</taxon>
        <taxon>Mollusca</taxon>
        <taxon>Bivalvia</taxon>
        <taxon>Autobranchia</taxon>
        <taxon>Pteriomorphia</taxon>
        <taxon>Mytilida</taxon>
        <taxon>Mytiloidea</taxon>
        <taxon>Mytilidae</taxon>
        <taxon>Mytilinae</taxon>
        <taxon>Mytilus</taxon>
    </lineage>
</organism>
<gene>
    <name evidence="2" type="ORF">MGAL_10B093262</name>
</gene>
<dbReference type="InterPro" id="IPR052925">
    <property type="entry name" value="Phage_Integrase-like_Recomb"/>
</dbReference>
<dbReference type="InterPro" id="IPR013762">
    <property type="entry name" value="Integrase-like_cat_sf"/>
</dbReference>
<keyword evidence="3" id="KW-1185">Reference proteome</keyword>
<name>A0A8B6EZK6_MYTGA</name>
<dbReference type="SUPFAM" id="SSF56349">
    <property type="entry name" value="DNA breaking-rejoining enzymes"/>
    <property type="match status" value="1"/>
</dbReference>